<protein>
    <recommendedName>
        <fullName evidence="4">DUF928 domain-containing protein</fullName>
    </recommendedName>
</protein>
<dbReference type="EMBL" id="CP012036">
    <property type="protein sequence ID" value="ALF51635.1"/>
    <property type="molecule type" value="Genomic_DNA"/>
</dbReference>
<dbReference type="Proteomes" id="UP000062645">
    <property type="component" value="Chromosome"/>
</dbReference>
<dbReference type="AlphaFoldDB" id="A0A0M4SHF8"/>
<dbReference type="STRING" id="224013.ACX27_00300"/>
<gene>
    <name evidence="2" type="ORF">ACX27_00300</name>
</gene>
<sequence>MKHRIIKKPLIGISVATLLLWMNATTAQSQSISVEQNINSTKIVPGEPIKYQHFGNGKRMRRITGGIRENCLLGANKNPTVLIPENHPVLTTFEQPKLFFYLPKTAKTFIQGFELIVQDADKKVIYQQKYKVNQKSGIFSLDLPADKNQPLLEVGREYDWIFLVICNNSDRSLDQAVAGTVKQIVPDKDLTSKLKKSFAKRTCSFICSQWHLVR</sequence>
<feature type="chain" id="PRO_5005801559" description="DUF928 domain-containing protein" evidence="1">
    <location>
        <begin position="28"/>
        <end position="214"/>
    </location>
</feature>
<organism evidence="2 3">
    <name type="scientific">Nostoc piscinale CENA21</name>
    <dbReference type="NCBI Taxonomy" id="224013"/>
    <lineage>
        <taxon>Bacteria</taxon>
        <taxon>Bacillati</taxon>
        <taxon>Cyanobacteriota</taxon>
        <taxon>Cyanophyceae</taxon>
        <taxon>Nostocales</taxon>
        <taxon>Nostocaceae</taxon>
        <taxon>Nostoc</taxon>
    </lineage>
</organism>
<evidence type="ECO:0000313" key="3">
    <source>
        <dbReference type="Proteomes" id="UP000062645"/>
    </source>
</evidence>
<keyword evidence="1" id="KW-0732">Signal</keyword>
<keyword evidence="3" id="KW-1185">Reference proteome</keyword>
<evidence type="ECO:0008006" key="4">
    <source>
        <dbReference type="Google" id="ProtNLM"/>
    </source>
</evidence>
<reference evidence="3" key="1">
    <citation type="submission" date="2015-07" db="EMBL/GenBank/DDBJ databases">
        <title>Genome Of Nitrogen-Fixing Cyanobacterium Nostoc piscinale CENA21 From Solimoes/Amazon River Floodplain Sediments And Comparative Genomics To Uncover Biosynthetic Natural Products Potential.</title>
        <authorList>
            <person name="Leao T.F."/>
            <person name="Leao P.N."/>
            <person name="Guimaraes P.I."/>
            <person name="de Melo A.G.C."/>
            <person name="Ramos R.T.J."/>
            <person name="Silva A."/>
            <person name="Fiore M.F."/>
            <person name="Schneider M.P.C."/>
        </authorList>
    </citation>
    <scope>NUCLEOTIDE SEQUENCE [LARGE SCALE GENOMIC DNA]</scope>
    <source>
        <strain evidence="3">CENA21</strain>
    </source>
</reference>
<dbReference type="Pfam" id="PF06051">
    <property type="entry name" value="DUF928"/>
    <property type="match status" value="1"/>
</dbReference>
<dbReference type="KEGG" id="npz:ACX27_00300"/>
<evidence type="ECO:0000313" key="2">
    <source>
        <dbReference type="EMBL" id="ALF51635.1"/>
    </source>
</evidence>
<dbReference type="RefSeq" id="WP_062286998.1">
    <property type="nucleotide sequence ID" value="NZ_CP012036.1"/>
</dbReference>
<proteinExistence type="predicted"/>
<evidence type="ECO:0000256" key="1">
    <source>
        <dbReference type="SAM" id="SignalP"/>
    </source>
</evidence>
<feature type="signal peptide" evidence="1">
    <location>
        <begin position="1"/>
        <end position="27"/>
    </location>
</feature>
<reference evidence="2 3" key="2">
    <citation type="journal article" date="2016" name="Genome Announc.">
        <title>Draft Genome Sequence of the N2-Fixing Cyanobacterium Nostoc piscinale CENA21, Isolated from the Brazilian Amazon Floodplain.</title>
        <authorList>
            <person name="Leao T."/>
            <person name="Guimaraes P.I."/>
            <person name="de Melo A.G."/>
            <person name="Ramos R.T."/>
            <person name="Leao P.N."/>
            <person name="Silva A."/>
            <person name="Fiore M.F."/>
            <person name="Schneider M.P."/>
        </authorList>
    </citation>
    <scope>NUCLEOTIDE SEQUENCE [LARGE SCALE GENOMIC DNA]</scope>
    <source>
        <strain evidence="2 3">CENA21</strain>
    </source>
</reference>
<dbReference type="PATRIC" id="fig|224013.5.peg.67"/>
<name>A0A0M4SHF8_9NOSO</name>
<dbReference type="InterPro" id="IPR010328">
    <property type="entry name" value="DUF928"/>
</dbReference>
<accession>A0A0M4SHF8</accession>